<comment type="cofactor">
    <cofactor evidence="6">
        <name>a divalent metal cation</name>
        <dbReference type="ChEBI" id="CHEBI:60240"/>
    </cofactor>
</comment>
<feature type="binding site" evidence="6">
    <location>
        <begin position="125"/>
        <end position="126"/>
    </location>
    <ligand>
        <name>NAD(+)</name>
        <dbReference type="ChEBI" id="CHEBI:57540"/>
    </ligand>
</feature>
<reference evidence="7 8" key="3">
    <citation type="submission" date="2019-07" db="EMBL/GenBank/DDBJ databases">
        <authorList>
            <person name="Papic B."/>
        </authorList>
    </citation>
    <scope>NUCLEOTIDE SEQUENCE [LARGE SCALE GENOMIC DNA]</scope>
    <source>
        <strain evidence="7 8">L8b</strain>
    </source>
</reference>
<keyword evidence="1 6" id="KW-0808">Transferase</keyword>
<evidence type="ECO:0000313" key="7">
    <source>
        <dbReference type="EMBL" id="TSA85555.1"/>
    </source>
</evidence>
<evidence type="ECO:0000313" key="8">
    <source>
        <dbReference type="Proteomes" id="UP000319322"/>
    </source>
</evidence>
<dbReference type="GO" id="GO:0005524">
    <property type="term" value="F:ATP binding"/>
    <property type="evidence" value="ECO:0007669"/>
    <property type="project" value="UniProtKB-KW"/>
</dbReference>
<accession>A0A553UZB1</accession>
<keyword evidence="6" id="KW-0547">Nucleotide-binding</keyword>
<keyword evidence="6" id="KW-0067">ATP-binding</keyword>
<dbReference type="GO" id="GO:0019674">
    <property type="term" value="P:NAD+ metabolic process"/>
    <property type="evidence" value="ECO:0007669"/>
    <property type="project" value="InterPro"/>
</dbReference>
<dbReference type="EC" id="2.7.1.23" evidence="6"/>
<dbReference type="PANTHER" id="PTHR20275">
    <property type="entry name" value="NAD KINASE"/>
    <property type="match status" value="1"/>
</dbReference>
<dbReference type="AlphaFoldDB" id="A0A553UZB1"/>
<dbReference type="InterPro" id="IPR017437">
    <property type="entry name" value="ATP-NAD_kinase_PpnK-typ_C"/>
</dbReference>
<keyword evidence="6" id="KW-0963">Cytoplasm</keyword>
<sequence>MKLPPIKRVHVLLKPDLAPKHLEVLQVALQEAQMDYDFLIPPKSSPHEALLCLGGDGTILGALRHSSAAACFGIHVGRLGFLSATNLEGTLEFLKALKEGRYNLHQHLMLEAYMGKQPHTFLCANDIVVAKKDFYGILELQLFIDQTLANVYQVDGLIIATPLGSTAYNISVGGSVVHPLCQNILITPIAPHSLNERPLILGAHARLEIVAQKSCVVVLDGQSHHTLRAHQVLEVQASTRQATLLQPLNRNYFKVLKEKFSWGLKELPKERT</sequence>
<evidence type="ECO:0000256" key="3">
    <source>
        <dbReference type="ARBA" id="ARBA00022857"/>
    </source>
</evidence>
<dbReference type="SUPFAM" id="SSF111331">
    <property type="entry name" value="NAD kinase/diacylglycerol kinase-like"/>
    <property type="match status" value="1"/>
</dbReference>
<reference evidence="8" key="2">
    <citation type="submission" date="2019-07" db="EMBL/GenBank/DDBJ databases">
        <title>Helicobacter labacensis sp. nov., Helicobacter mehlei sp. nov. and Helicobacter vulpis sp. nov., isolated from gastric mucosa of red fox (Vulpis vulpis).</title>
        <authorList>
            <person name="Papic B."/>
        </authorList>
    </citation>
    <scope>NUCLEOTIDE SEQUENCE [LARGE SCALE GENOMIC DNA]</scope>
    <source>
        <strain evidence="8">L8b</strain>
    </source>
</reference>
<evidence type="ECO:0000256" key="4">
    <source>
        <dbReference type="ARBA" id="ARBA00023027"/>
    </source>
</evidence>
<evidence type="ECO:0000256" key="1">
    <source>
        <dbReference type="ARBA" id="ARBA00022679"/>
    </source>
</evidence>
<comment type="subcellular location">
    <subcellularLocation>
        <location evidence="6">Cytoplasm</location>
    </subcellularLocation>
</comment>
<dbReference type="GO" id="GO:0005737">
    <property type="term" value="C:cytoplasm"/>
    <property type="evidence" value="ECO:0007669"/>
    <property type="project" value="UniProtKB-SubCell"/>
</dbReference>
<protein>
    <recommendedName>
        <fullName evidence="6">NAD kinase</fullName>
        <ecNumber evidence="6">2.7.1.23</ecNumber>
    </recommendedName>
    <alternativeName>
        <fullName evidence="6">ATP-dependent NAD kinase</fullName>
    </alternativeName>
</protein>
<feature type="binding site" evidence="6">
    <location>
        <begin position="166"/>
        <end position="171"/>
    </location>
    <ligand>
        <name>NAD(+)</name>
        <dbReference type="ChEBI" id="CHEBI:57540"/>
    </ligand>
</feature>
<dbReference type="Gene3D" id="3.40.50.10330">
    <property type="entry name" value="Probable inorganic polyphosphate/atp-NAD kinase, domain 1"/>
    <property type="match status" value="1"/>
</dbReference>
<name>A0A553UZB1_9HELI</name>
<proteinExistence type="inferred from homology"/>
<feature type="binding site" evidence="6">
    <location>
        <position position="222"/>
    </location>
    <ligand>
        <name>NAD(+)</name>
        <dbReference type="ChEBI" id="CHEBI:57540"/>
    </ligand>
</feature>
<dbReference type="InterPro" id="IPR016064">
    <property type="entry name" value="NAD/diacylglycerol_kinase_sf"/>
</dbReference>
<gene>
    <name evidence="6" type="primary">nadK</name>
    <name evidence="7" type="ORF">FNE76_03525</name>
</gene>
<dbReference type="GO" id="GO:0006741">
    <property type="term" value="P:NADP+ biosynthetic process"/>
    <property type="evidence" value="ECO:0007669"/>
    <property type="project" value="UniProtKB-UniRule"/>
</dbReference>
<comment type="function">
    <text evidence="6">Involved in the regulation of the intracellular balance of NAD and NADP, and is a key enzyme in the biosynthesis of NADP. Catalyzes specifically the phosphorylation on 2'-hydroxyl of the adenosine moiety of NAD to yield NADP.</text>
</comment>
<evidence type="ECO:0000256" key="5">
    <source>
        <dbReference type="ARBA" id="ARBA00047925"/>
    </source>
</evidence>
<evidence type="ECO:0000256" key="2">
    <source>
        <dbReference type="ARBA" id="ARBA00022777"/>
    </source>
</evidence>
<keyword evidence="8" id="KW-1185">Reference proteome</keyword>
<feature type="binding site" evidence="6">
    <location>
        <position position="163"/>
    </location>
    <ligand>
        <name>NAD(+)</name>
        <dbReference type="ChEBI" id="CHEBI:57540"/>
    </ligand>
</feature>
<dbReference type="Proteomes" id="UP000319322">
    <property type="component" value="Unassembled WGS sequence"/>
</dbReference>
<evidence type="ECO:0000256" key="6">
    <source>
        <dbReference type="HAMAP-Rule" id="MF_00361"/>
    </source>
</evidence>
<comment type="caution">
    <text evidence="6">Lacks conserved residue(s) required for the propagation of feature annotation.</text>
</comment>
<feature type="binding site" evidence="6">
    <location>
        <position position="190"/>
    </location>
    <ligand>
        <name>NAD(+)</name>
        <dbReference type="ChEBI" id="CHEBI:57540"/>
    </ligand>
</feature>
<comment type="similarity">
    <text evidence="6">Belongs to the NAD kinase family.</text>
</comment>
<keyword evidence="4 6" id="KW-0520">NAD</keyword>
<feature type="binding site" evidence="6">
    <location>
        <begin position="56"/>
        <end position="57"/>
    </location>
    <ligand>
        <name>NAD(+)</name>
        <dbReference type="ChEBI" id="CHEBI:57540"/>
    </ligand>
</feature>
<comment type="caution">
    <text evidence="7">The sequence shown here is derived from an EMBL/GenBank/DDBJ whole genome shotgun (WGS) entry which is preliminary data.</text>
</comment>
<comment type="catalytic activity">
    <reaction evidence="5 6">
        <text>NAD(+) + ATP = ADP + NADP(+) + H(+)</text>
        <dbReference type="Rhea" id="RHEA:18629"/>
        <dbReference type="ChEBI" id="CHEBI:15378"/>
        <dbReference type="ChEBI" id="CHEBI:30616"/>
        <dbReference type="ChEBI" id="CHEBI:57540"/>
        <dbReference type="ChEBI" id="CHEBI:58349"/>
        <dbReference type="ChEBI" id="CHEBI:456216"/>
        <dbReference type="EC" id="2.7.1.23"/>
    </reaction>
</comment>
<dbReference type="InterPro" id="IPR017438">
    <property type="entry name" value="ATP-NAD_kinase_N"/>
</dbReference>
<dbReference type="HAMAP" id="MF_00361">
    <property type="entry name" value="NAD_kinase"/>
    <property type="match status" value="1"/>
</dbReference>
<dbReference type="GO" id="GO:0003951">
    <property type="term" value="F:NAD+ kinase activity"/>
    <property type="evidence" value="ECO:0007669"/>
    <property type="project" value="UniProtKB-UniRule"/>
</dbReference>
<feature type="binding site" evidence="6">
    <location>
        <position position="155"/>
    </location>
    <ligand>
        <name>NAD(+)</name>
        <dbReference type="ChEBI" id="CHEBI:57540"/>
    </ligand>
</feature>
<keyword evidence="3 6" id="KW-0521">NADP</keyword>
<dbReference type="GO" id="GO:0051287">
    <property type="term" value="F:NAD binding"/>
    <property type="evidence" value="ECO:0007669"/>
    <property type="project" value="UniProtKB-ARBA"/>
</dbReference>
<organism evidence="7 8">
    <name type="scientific">Helicobacter mehlei</name>
    <dbReference type="NCBI Taxonomy" id="2316080"/>
    <lineage>
        <taxon>Bacteria</taxon>
        <taxon>Pseudomonadati</taxon>
        <taxon>Campylobacterota</taxon>
        <taxon>Epsilonproteobacteria</taxon>
        <taxon>Campylobacterales</taxon>
        <taxon>Helicobacteraceae</taxon>
        <taxon>Helicobacter</taxon>
    </lineage>
</organism>
<reference evidence="7 8" key="1">
    <citation type="submission" date="2019-07" db="EMBL/GenBank/DDBJ databases">
        <title>Helicobacter labacensis sp. nov., Helicobacter mehlei sp. nov. and Helicobacter vulpis sp. nov., isolated from gastric mucosa of red fox (Vulpis vulpis).</title>
        <authorList>
            <person name="Kusar D."/>
            <person name="Gruntar I."/>
            <person name="Pate M."/>
            <person name="Zajc U."/>
            <person name="Ocepek M."/>
        </authorList>
    </citation>
    <scope>NUCLEOTIDE SEQUENCE [LARGE SCALE GENOMIC DNA]</scope>
    <source>
        <strain evidence="7 8">L8b</strain>
    </source>
</reference>
<dbReference type="Pfam" id="PF20143">
    <property type="entry name" value="NAD_kinase_C"/>
    <property type="match status" value="1"/>
</dbReference>
<dbReference type="EMBL" id="VKGC01000006">
    <property type="protein sequence ID" value="TSA85555.1"/>
    <property type="molecule type" value="Genomic_DNA"/>
</dbReference>
<dbReference type="InterPro" id="IPR002504">
    <property type="entry name" value="NADK"/>
</dbReference>
<feature type="active site" description="Proton acceptor" evidence="6">
    <location>
        <position position="56"/>
    </location>
</feature>
<dbReference type="GO" id="GO:0046872">
    <property type="term" value="F:metal ion binding"/>
    <property type="evidence" value="ECO:0007669"/>
    <property type="project" value="UniProtKB-UniRule"/>
</dbReference>
<dbReference type="RefSeq" id="WP_120947575.1">
    <property type="nucleotide sequence ID" value="NZ_QXQS01000002.1"/>
</dbReference>
<dbReference type="Gene3D" id="2.60.200.30">
    <property type="entry name" value="Probable inorganic polyphosphate/atp-NAD kinase, domain 2"/>
    <property type="match status" value="1"/>
</dbReference>
<keyword evidence="2 6" id="KW-0418">Kinase</keyword>
<dbReference type="PANTHER" id="PTHR20275:SF0">
    <property type="entry name" value="NAD KINASE"/>
    <property type="match status" value="1"/>
</dbReference>